<evidence type="ECO:0008006" key="7">
    <source>
        <dbReference type="Google" id="ProtNLM"/>
    </source>
</evidence>
<dbReference type="PANTHER" id="PTHR31283:SF5">
    <property type="entry name" value="EKC_KEOPS COMPLEX SUBUNIT LAGE3"/>
    <property type="match status" value="1"/>
</dbReference>
<dbReference type="InterPro" id="IPR015419">
    <property type="entry name" value="CTAG/Pcc1"/>
</dbReference>
<dbReference type="EMBL" id="JASUXU010000001">
    <property type="protein sequence ID" value="KAK0328092.1"/>
    <property type="molecule type" value="Genomic_DNA"/>
</dbReference>
<accession>A0AAN6G162</accession>
<reference evidence="4" key="2">
    <citation type="submission" date="2023-06" db="EMBL/GenBank/DDBJ databases">
        <title>Black Yeasts Isolated from many extreme environments.</title>
        <authorList>
            <person name="Coleine C."/>
            <person name="Stajich J.E."/>
            <person name="Selbmann L."/>
        </authorList>
    </citation>
    <scope>NUCLEOTIDE SEQUENCE</scope>
    <source>
        <strain evidence="4">CCFEE 5200</strain>
    </source>
</reference>
<feature type="compositionally biased region" description="Polar residues" evidence="2">
    <location>
        <begin position="58"/>
        <end position="67"/>
    </location>
</feature>
<comment type="caution">
    <text evidence="3">The sequence shown here is derived from an EMBL/GenBank/DDBJ whole genome shotgun (WGS) entry which is preliminary data.</text>
</comment>
<dbReference type="Proteomes" id="UP001175353">
    <property type="component" value="Unassembled WGS sequence"/>
</dbReference>
<proteinExistence type="inferred from homology"/>
<dbReference type="EMBL" id="JAUJLE010000143">
    <property type="protein sequence ID" value="KAK0975944.1"/>
    <property type="molecule type" value="Genomic_DNA"/>
</dbReference>
<gene>
    <name evidence="3" type="ORF">LTR82_000019</name>
    <name evidence="4" type="ORF">LTR91_013847</name>
</gene>
<evidence type="ECO:0000313" key="3">
    <source>
        <dbReference type="EMBL" id="KAK0328092.1"/>
    </source>
</evidence>
<comment type="similarity">
    <text evidence="1">Belongs to the CTAG/PCC1 family.</text>
</comment>
<keyword evidence="6" id="KW-1185">Reference proteome</keyword>
<reference evidence="3" key="1">
    <citation type="submission" date="2021-12" db="EMBL/GenBank/DDBJ databases">
        <title>Black yeast isolated from Biological Soil Crust.</title>
        <authorList>
            <person name="Kurbessoian T."/>
        </authorList>
    </citation>
    <scope>NUCLEOTIDE SEQUENCE</scope>
    <source>
        <strain evidence="3">CCFEE 5208</strain>
    </source>
</reference>
<feature type="region of interest" description="Disordered" evidence="2">
    <location>
        <begin position="58"/>
        <end position="93"/>
    </location>
</feature>
<dbReference type="PANTHER" id="PTHR31283">
    <property type="entry name" value="EKC/KEOPS COMPLEX SUBUNIT PCC1 FAMILY MEMBER"/>
    <property type="match status" value="1"/>
</dbReference>
<evidence type="ECO:0000313" key="5">
    <source>
        <dbReference type="Proteomes" id="UP001168146"/>
    </source>
</evidence>
<organism evidence="3 5">
    <name type="scientific">Friedmanniomyces endolithicus</name>
    <dbReference type="NCBI Taxonomy" id="329885"/>
    <lineage>
        <taxon>Eukaryota</taxon>
        <taxon>Fungi</taxon>
        <taxon>Dikarya</taxon>
        <taxon>Ascomycota</taxon>
        <taxon>Pezizomycotina</taxon>
        <taxon>Dothideomycetes</taxon>
        <taxon>Dothideomycetidae</taxon>
        <taxon>Mycosphaerellales</taxon>
        <taxon>Teratosphaeriaceae</taxon>
        <taxon>Friedmanniomyces</taxon>
    </lineage>
</organism>
<name>A0AAN6G162_9PEZI</name>
<dbReference type="AlphaFoldDB" id="A0AAN6G162"/>
<dbReference type="Proteomes" id="UP001168146">
    <property type="component" value="Unassembled WGS sequence"/>
</dbReference>
<sequence>MASTGIDPEFPCSLLIHIPFPTHRLAKTALRTLSVDEELSPLVKRSFRLTAAMSANSHTDVQPSSSVKAPVKNASEVTSTQQQHAASLATSSLGQTEESSPVLRVAYKATTNRMLRVAVNGFFESLGVVIQVMEELDVDVLHDQGTEGLEGVQGVEQGMTGTTLTGA</sequence>
<protein>
    <recommendedName>
        <fullName evidence="7">Pcc1-domain-containing protein</fullName>
    </recommendedName>
</protein>
<dbReference type="GO" id="GO:0070525">
    <property type="term" value="P:tRNA threonylcarbamoyladenosine metabolic process"/>
    <property type="evidence" value="ECO:0007669"/>
    <property type="project" value="TreeGrafter"/>
</dbReference>
<feature type="compositionally biased region" description="Polar residues" evidence="2">
    <location>
        <begin position="75"/>
        <end position="93"/>
    </location>
</feature>
<dbReference type="Pfam" id="PF09341">
    <property type="entry name" value="Pcc1"/>
    <property type="match status" value="1"/>
</dbReference>
<dbReference type="Gene3D" id="3.30.310.50">
    <property type="entry name" value="Alpha-D-phosphohexomutase, C-terminal domain"/>
    <property type="match status" value="1"/>
</dbReference>
<dbReference type="GO" id="GO:0000408">
    <property type="term" value="C:EKC/KEOPS complex"/>
    <property type="evidence" value="ECO:0007669"/>
    <property type="project" value="TreeGrafter"/>
</dbReference>
<evidence type="ECO:0000313" key="6">
    <source>
        <dbReference type="Proteomes" id="UP001175353"/>
    </source>
</evidence>
<evidence type="ECO:0000256" key="2">
    <source>
        <dbReference type="SAM" id="MobiDB-lite"/>
    </source>
</evidence>
<evidence type="ECO:0000256" key="1">
    <source>
        <dbReference type="ARBA" id="ARBA00007073"/>
    </source>
</evidence>
<evidence type="ECO:0000313" key="4">
    <source>
        <dbReference type="EMBL" id="KAK0975944.1"/>
    </source>
</evidence>